<dbReference type="Gene3D" id="3.20.20.70">
    <property type="entry name" value="Aldolase class I"/>
    <property type="match status" value="1"/>
</dbReference>
<dbReference type="RefSeq" id="WP_394826105.1">
    <property type="nucleotide sequence ID" value="NZ_CP089984.1"/>
</dbReference>
<dbReference type="SFLD" id="SFLDG01103">
    <property type="entry name" value="Uncharacterised_Radical_SAM_Su"/>
    <property type="match status" value="1"/>
</dbReference>
<dbReference type="Proteomes" id="UP001370348">
    <property type="component" value="Chromosome"/>
</dbReference>
<dbReference type="PROSITE" id="PS51918">
    <property type="entry name" value="RADICAL_SAM"/>
    <property type="match status" value="1"/>
</dbReference>
<organism evidence="7 8">
    <name type="scientific">Pendulispora albinea</name>
    <dbReference type="NCBI Taxonomy" id="2741071"/>
    <lineage>
        <taxon>Bacteria</taxon>
        <taxon>Pseudomonadati</taxon>
        <taxon>Myxococcota</taxon>
        <taxon>Myxococcia</taxon>
        <taxon>Myxococcales</taxon>
        <taxon>Sorangiineae</taxon>
        <taxon>Pendulisporaceae</taxon>
        <taxon>Pendulispora</taxon>
    </lineage>
</organism>
<proteinExistence type="predicted"/>
<comment type="cofactor">
    <cofactor evidence="1">
        <name>[4Fe-4S] cluster</name>
        <dbReference type="ChEBI" id="CHEBI:49883"/>
    </cofactor>
</comment>
<evidence type="ECO:0000259" key="6">
    <source>
        <dbReference type="PROSITE" id="PS51918"/>
    </source>
</evidence>
<protein>
    <submittedName>
        <fullName evidence="7">His-Xaa-Ser system radical SAM maturase HxsC</fullName>
    </submittedName>
</protein>
<evidence type="ECO:0000256" key="5">
    <source>
        <dbReference type="ARBA" id="ARBA00023014"/>
    </source>
</evidence>
<keyword evidence="2" id="KW-0949">S-adenosyl-L-methionine</keyword>
<evidence type="ECO:0000256" key="3">
    <source>
        <dbReference type="ARBA" id="ARBA00022723"/>
    </source>
</evidence>
<keyword evidence="4" id="KW-0408">Iron</keyword>
<dbReference type="InterPro" id="IPR050377">
    <property type="entry name" value="Radical_SAM_PqqE_MftC-like"/>
</dbReference>
<dbReference type="Pfam" id="PF04055">
    <property type="entry name" value="Radical_SAM"/>
    <property type="match status" value="1"/>
</dbReference>
<dbReference type="InterPro" id="IPR013785">
    <property type="entry name" value="Aldolase_TIM"/>
</dbReference>
<dbReference type="SFLD" id="SFLDS00029">
    <property type="entry name" value="Radical_SAM"/>
    <property type="match status" value="1"/>
</dbReference>
<reference evidence="7 8" key="1">
    <citation type="submission" date="2021-12" db="EMBL/GenBank/DDBJ databases">
        <title>Discovery of the Pendulisporaceae a myxobacterial family with distinct sporulation behavior and unique specialized metabolism.</title>
        <authorList>
            <person name="Garcia R."/>
            <person name="Popoff A."/>
            <person name="Bader C.D."/>
            <person name="Loehr J."/>
            <person name="Walesch S."/>
            <person name="Walt C."/>
            <person name="Boldt J."/>
            <person name="Bunk B."/>
            <person name="Haeckl F.J.F.P.J."/>
            <person name="Gunesch A.P."/>
            <person name="Birkelbach J."/>
            <person name="Nuebel U."/>
            <person name="Pietschmann T."/>
            <person name="Bach T."/>
            <person name="Mueller R."/>
        </authorList>
    </citation>
    <scope>NUCLEOTIDE SEQUENCE [LARGE SCALE GENOMIC DNA]</scope>
    <source>
        <strain evidence="7 8">MSr11954</strain>
    </source>
</reference>
<dbReference type="NCBIfam" id="TIGR03977">
    <property type="entry name" value="rSAM_pair_HxsC"/>
    <property type="match status" value="1"/>
</dbReference>
<evidence type="ECO:0000256" key="2">
    <source>
        <dbReference type="ARBA" id="ARBA00022691"/>
    </source>
</evidence>
<evidence type="ECO:0000313" key="8">
    <source>
        <dbReference type="Proteomes" id="UP001370348"/>
    </source>
</evidence>
<dbReference type="PANTHER" id="PTHR11228">
    <property type="entry name" value="RADICAL SAM DOMAIN PROTEIN"/>
    <property type="match status" value="1"/>
</dbReference>
<dbReference type="CDD" id="cd01335">
    <property type="entry name" value="Radical_SAM"/>
    <property type="match status" value="1"/>
</dbReference>
<dbReference type="PANTHER" id="PTHR11228:SF7">
    <property type="entry name" value="PQQA PEPTIDE CYCLASE"/>
    <property type="match status" value="1"/>
</dbReference>
<evidence type="ECO:0000256" key="4">
    <source>
        <dbReference type="ARBA" id="ARBA00023004"/>
    </source>
</evidence>
<evidence type="ECO:0000256" key="1">
    <source>
        <dbReference type="ARBA" id="ARBA00001966"/>
    </source>
</evidence>
<dbReference type="SUPFAM" id="SSF102114">
    <property type="entry name" value="Radical SAM enzymes"/>
    <property type="match status" value="1"/>
</dbReference>
<dbReference type="InterPro" id="IPR007197">
    <property type="entry name" value="rSAM"/>
</dbReference>
<name>A0ABZ2M533_9BACT</name>
<dbReference type="InterPro" id="IPR058240">
    <property type="entry name" value="rSAM_sf"/>
</dbReference>
<feature type="domain" description="Radical SAM core" evidence="6">
    <location>
        <begin position="116"/>
        <end position="333"/>
    </location>
</feature>
<gene>
    <name evidence="7" type="primary">hxsC</name>
    <name evidence="7" type="ORF">LZC94_04190</name>
</gene>
<accession>A0ABZ2M533</accession>
<dbReference type="InterPro" id="IPR024032">
    <property type="entry name" value="rSAM_paired_HxsC"/>
</dbReference>
<evidence type="ECO:0000313" key="7">
    <source>
        <dbReference type="EMBL" id="WXB16481.1"/>
    </source>
</evidence>
<sequence length="401" mass="44212">MLLELSGRHLQSLSVPSEGPFIGRICEDPHAPEAARDREILLLREASDTLPEGFRAYLLGGAGSYEGGGSNRRGGGASAGGAPRDMYRLGAAMRYLAHGDVVRIDPRRGAIAALYRRSSPSNSLLVTERCDNYCVMCSQPPKTHDDAWLLDELRAVVPLMAPETKELGITGGEPALLGDGLIELVRLLEQHLPRTAVHILSNGRRFSDLAFARSLGRVGHPDLMVGIPIYSDLPEEHDYVVQARGAFSQTLRGILNLKRCRVSVEIRFVVHAETYRRLPELAHFLTRNLLFADHVAIMGLELTGFARANLDTLWVDPLDYREQLGEAVHHLHRAGMNVSIYNLPLCVLDTSLHGFARKSISDWKHTYFDVCDTCSAKTACGGFFASSSLRRSRGIRPISLP</sequence>
<dbReference type="SFLD" id="SFLDG01067">
    <property type="entry name" value="SPASM/twitch_domain_containing"/>
    <property type="match status" value="1"/>
</dbReference>
<keyword evidence="3" id="KW-0479">Metal-binding</keyword>
<keyword evidence="5" id="KW-0411">Iron-sulfur</keyword>
<keyword evidence="8" id="KW-1185">Reference proteome</keyword>
<dbReference type="EMBL" id="CP089984">
    <property type="protein sequence ID" value="WXB16481.1"/>
    <property type="molecule type" value="Genomic_DNA"/>
</dbReference>